<evidence type="ECO:0000313" key="1">
    <source>
        <dbReference type="EMBL" id="QBH14643.1"/>
    </source>
</evidence>
<dbReference type="InterPro" id="IPR029033">
    <property type="entry name" value="His_PPase_superfam"/>
</dbReference>
<sequence length="228" mass="25884">MKNKYKLRSQHTLGLVRDLLGQGVDRISLVLRHSDRQYSDNPRLEPFMGLNNSGKAYAFDLGKSFPLDLTPVLFSSHFGRCVETAYLIDKGFTSVSGKLLPHNTLNNTLTPFYVKDIATAMKMLIKTGSNQFVRNWFEKTIDESIMLDPEVTANRIADFMISRLKELSPGQVAICVTHDWNIFPIKQFKLKLSHEDALDAGYLDAVAFFEKDSRIFAASRQFDPVEIT</sequence>
<evidence type="ECO:0000313" key="4">
    <source>
        <dbReference type="Proteomes" id="UP000293902"/>
    </source>
</evidence>
<proteinExistence type="predicted"/>
<dbReference type="CDD" id="cd07040">
    <property type="entry name" value="HP"/>
    <property type="match status" value="1"/>
</dbReference>
<dbReference type="RefSeq" id="WP_111958516.1">
    <property type="nucleotide sequence ID" value="NZ_CP036313.1"/>
</dbReference>
<keyword evidence="4" id="KW-1185">Reference proteome</keyword>
<accession>A0A328FD57</accession>
<dbReference type="EMBL" id="CP036313">
    <property type="protein sequence ID" value="QBH14643.1"/>
    <property type="molecule type" value="Genomic_DNA"/>
</dbReference>
<dbReference type="SUPFAM" id="SSF53254">
    <property type="entry name" value="Phosphoglycerate mutase-like"/>
    <property type="match status" value="1"/>
</dbReference>
<dbReference type="Proteomes" id="UP000248798">
    <property type="component" value="Unassembled WGS sequence"/>
</dbReference>
<dbReference type="EMBL" id="QLNI01000034">
    <property type="protein sequence ID" value="RAM00995.1"/>
    <property type="molecule type" value="Genomic_DNA"/>
</dbReference>
<organism evidence="2 3">
    <name type="scientific">Desulfobacter hydrogenophilus</name>
    <dbReference type="NCBI Taxonomy" id="2291"/>
    <lineage>
        <taxon>Bacteria</taxon>
        <taxon>Pseudomonadati</taxon>
        <taxon>Thermodesulfobacteriota</taxon>
        <taxon>Desulfobacteria</taxon>
        <taxon>Desulfobacterales</taxon>
        <taxon>Desulfobacteraceae</taxon>
        <taxon>Desulfobacter</taxon>
    </lineage>
</organism>
<name>A0A328FD57_9BACT</name>
<reference evidence="1 4" key="2">
    <citation type="submission" date="2019-02" db="EMBL/GenBank/DDBJ databases">
        <title>Complete genome sequence of Desulfobacter hydrogenophilus AcRS1.</title>
        <authorList>
            <person name="Marietou A."/>
            <person name="Lund M.B."/>
            <person name="Marshall I.P.G."/>
            <person name="Schreiber L."/>
            <person name="Jorgensen B."/>
        </authorList>
    </citation>
    <scope>NUCLEOTIDE SEQUENCE [LARGE SCALE GENOMIC DNA]</scope>
    <source>
        <strain evidence="1 4">AcRS1</strain>
    </source>
</reference>
<reference evidence="2 3" key="1">
    <citation type="submission" date="2018-06" db="EMBL/GenBank/DDBJ databases">
        <title>Complete Genome Sequence of Desulfobacter hydrogenophilus (DSM3380).</title>
        <authorList>
            <person name="Marietou A."/>
            <person name="Schreiber L."/>
            <person name="Marshall I."/>
            <person name="Jorgensen B."/>
        </authorList>
    </citation>
    <scope>NUCLEOTIDE SEQUENCE [LARGE SCALE GENOMIC DNA]</scope>
    <source>
        <strain evidence="2 3">DSM 3380</strain>
    </source>
</reference>
<dbReference type="Proteomes" id="UP000293902">
    <property type="component" value="Chromosome"/>
</dbReference>
<gene>
    <name evidence="2" type="ORF">DO021_16085</name>
    <name evidence="1" type="ORF">EYB58_17955</name>
</gene>
<dbReference type="OrthoDB" id="191478at2"/>
<evidence type="ECO:0000313" key="3">
    <source>
        <dbReference type="Proteomes" id="UP000248798"/>
    </source>
</evidence>
<evidence type="ECO:0000313" key="2">
    <source>
        <dbReference type="EMBL" id="RAM00995.1"/>
    </source>
</evidence>
<protein>
    <submittedName>
        <fullName evidence="2">Histidine phosphatase family protein</fullName>
    </submittedName>
</protein>
<dbReference type="AlphaFoldDB" id="A0A328FD57"/>